<dbReference type="KEGG" id="spaa:SPAPADRAFT_60185"/>
<dbReference type="SUPFAM" id="SSF68906">
    <property type="entry name" value="SAP domain"/>
    <property type="match status" value="1"/>
</dbReference>
<dbReference type="Pfam" id="PF18592">
    <property type="entry name" value="Tho1_MOS11_C"/>
    <property type="match status" value="1"/>
</dbReference>
<dbReference type="GeneID" id="18873263"/>
<dbReference type="RefSeq" id="XP_007374358.1">
    <property type="nucleotide sequence ID" value="XM_007374296.1"/>
</dbReference>
<dbReference type="Pfam" id="PF02037">
    <property type="entry name" value="SAP"/>
    <property type="match status" value="1"/>
</dbReference>
<dbReference type="Gene3D" id="1.10.720.30">
    <property type="entry name" value="SAP domain"/>
    <property type="match status" value="1"/>
</dbReference>
<dbReference type="InterPro" id="IPR003034">
    <property type="entry name" value="SAP_dom"/>
</dbReference>
<feature type="compositionally biased region" description="Low complexity" evidence="3">
    <location>
        <begin position="40"/>
        <end position="65"/>
    </location>
</feature>
<dbReference type="Proteomes" id="UP000000709">
    <property type="component" value="Unassembled WGS sequence"/>
</dbReference>
<evidence type="ECO:0000256" key="3">
    <source>
        <dbReference type="SAM" id="MobiDB-lite"/>
    </source>
</evidence>
<proteinExistence type="inferred from homology"/>
<dbReference type="GO" id="GO:0005634">
    <property type="term" value="C:nucleus"/>
    <property type="evidence" value="ECO:0007669"/>
    <property type="project" value="TreeGrafter"/>
</dbReference>
<feature type="compositionally biased region" description="Basic residues" evidence="3">
    <location>
        <begin position="168"/>
        <end position="192"/>
    </location>
</feature>
<dbReference type="InterPro" id="IPR052240">
    <property type="entry name" value="SAP_domain_ribonucleoprotein"/>
</dbReference>
<evidence type="ECO:0000259" key="4">
    <source>
        <dbReference type="PROSITE" id="PS50800"/>
    </source>
</evidence>
<reference evidence="5 6" key="1">
    <citation type="journal article" date="2011" name="Proc. Natl. Acad. Sci. U.S.A.">
        <title>Comparative genomics of xylose-fermenting fungi for enhanced biofuel production.</title>
        <authorList>
            <person name="Wohlbach D.J."/>
            <person name="Kuo A."/>
            <person name="Sato T.K."/>
            <person name="Potts K.M."/>
            <person name="Salamov A.A."/>
            <person name="LaButti K.M."/>
            <person name="Sun H."/>
            <person name="Clum A."/>
            <person name="Pangilinan J.L."/>
            <person name="Lindquist E.A."/>
            <person name="Lucas S."/>
            <person name="Lapidus A."/>
            <person name="Jin M."/>
            <person name="Gunawan C."/>
            <person name="Balan V."/>
            <person name="Dale B.E."/>
            <person name="Jeffries T.W."/>
            <person name="Zinkel R."/>
            <person name="Barry K.W."/>
            <person name="Grigoriev I.V."/>
            <person name="Gasch A.P."/>
        </authorList>
    </citation>
    <scope>NUCLEOTIDE SEQUENCE [LARGE SCALE GENOMIC DNA]</scope>
    <source>
        <strain evidence="6">NRRL Y-27907 / 11-Y1</strain>
    </source>
</reference>
<dbReference type="InterPro" id="IPR036361">
    <property type="entry name" value="SAP_dom_sf"/>
</dbReference>
<comment type="similarity">
    <text evidence="2">Belongs to the SAP domain-containing ribonucleoprotein family.</text>
</comment>
<dbReference type="STRING" id="619300.G3AK33"/>
<dbReference type="PROSITE" id="PS50800">
    <property type="entry name" value="SAP"/>
    <property type="match status" value="1"/>
</dbReference>
<accession>G3AK33</accession>
<dbReference type="AlphaFoldDB" id="G3AK33"/>
<dbReference type="InParanoid" id="G3AK33"/>
<dbReference type="SMART" id="SM00513">
    <property type="entry name" value="SAP"/>
    <property type="match status" value="1"/>
</dbReference>
<dbReference type="FunCoup" id="G3AK33">
    <property type="interactions" value="38"/>
</dbReference>
<evidence type="ECO:0000256" key="2">
    <source>
        <dbReference type="ARBA" id="ARBA00046328"/>
    </source>
</evidence>
<sequence length="192" mass="20943">MSDYNSQTVAQLKELLKAKGLATDGKKADLVQRLTEADEQAPAEAPQQQQQQQQQAEGEPAADAQIAPEPTSTADGEITSGDVPENESTLTVIQPVEKEEPKVLTAEERKQLAVELLTKKISRAEKFGDEAGAEAARKDLVRVEKFGVEAGTALAREIGLVDKSLGSGHKRHHHHKKGFKKGGNKKFKHRKH</sequence>
<keyword evidence="1" id="KW-0597">Phosphoprotein</keyword>
<dbReference type="PANTHER" id="PTHR46551:SF1">
    <property type="entry name" value="SAP DOMAIN-CONTAINING RIBONUCLEOPROTEIN"/>
    <property type="match status" value="1"/>
</dbReference>
<feature type="region of interest" description="Disordered" evidence="3">
    <location>
        <begin position="164"/>
        <end position="192"/>
    </location>
</feature>
<dbReference type="GO" id="GO:0016973">
    <property type="term" value="P:poly(A)+ mRNA export from nucleus"/>
    <property type="evidence" value="ECO:0007669"/>
    <property type="project" value="TreeGrafter"/>
</dbReference>
<dbReference type="OMA" id="WSEKDNA"/>
<feature type="region of interest" description="Disordered" evidence="3">
    <location>
        <begin position="32"/>
        <end position="96"/>
    </location>
</feature>
<dbReference type="HOGENOM" id="CLU_088651_0_0_1"/>
<dbReference type="PANTHER" id="PTHR46551">
    <property type="entry name" value="SAP DOMAIN-CONTAINING RIBONUCLEOPROTEIN"/>
    <property type="match status" value="1"/>
</dbReference>
<gene>
    <name evidence="5" type="ORF">SPAPADRAFT_60185</name>
</gene>
<feature type="domain" description="SAP" evidence="4">
    <location>
        <begin position="4"/>
        <end position="38"/>
    </location>
</feature>
<evidence type="ECO:0000313" key="5">
    <source>
        <dbReference type="EMBL" id="EGW32843.1"/>
    </source>
</evidence>
<protein>
    <recommendedName>
        <fullName evidence="4">SAP domain-containing protein</fullName>
    </recommendedName>
</protein>
<keyword evidence="6" id="KW-1185">Reference proteome</keyword>
<name>G3AK33_SPAPN</name>
<evidence type="ECO:0000256" key="1">
    <source>
        <dbReference type="ARBA" id="ARBA00022553"/>
    </source>
</evidence>
<dbReference type="InterPro" id="IPR040746">
    <property type="entry name" value="THO1_MOS11_C"/>
</dbReference>
<organism evidence="6">
    <name type="scientific">Spathaspora passalidarum (strain NRRL Y-27907 / 11-Y1)</name>
    <dbReference type="NCBI Taxonomy" id="619300"/>
    <lineage>
        <taxon>Eukaryota</taxon>
        <taxon>Fungi</taxon>
        <taxon>Dikarya</taxon>
        <taxon>Ascomycota</taxon>
        <taxon>Saccharomycotina</taxon>
        <taxon>Pichiomycetes</taxon>
        <taxon>Debaryomycetaceae</taxon>
        <taxon>Spathaspora</taxon>
    </lineage>
</organism>
<dbReference type="EMBL" id="GL996501">
    <property type="protein sequence ID" value="EGW32843.1"/>
    <property type="molecule type" value="Genomic_DNA"/>
</dbReference>
<evidence type="ECO:0000313" key="6">
    <source>
        <dbReference type="Proteomes" id="UP000000709"/>
    </source>
</evidence>
<dbReference type="eggNOG" id="ENOG502SARN">
    <property type="taxonomic scope" value="Eukaryota"/>
</dbReference>